<comment type="similarity">
    <text evidence="2">Belongs to the peptidase S54 family.</text>
</comment>
<dbReference type="PANTHER" id="PTHR43731:SF14">
    <property type="entry name" value="PRESENILIN-ASSOCIATED RHOMBOID-LIKE PROTEIN, MITOCHONDRIAL"/>
    <property type="match status" value="1"/>
</dbReference>
<evidence type="ECO:0000256" key="3">
    <source>
        <dbReference type="ARBA" id="ARBA00022692"/>
    </source>
</evidence>
<dbReference type="EMBL" id="DWYZ01000091">
    <property type="protein sequence ID" value="HJB28065.1"/>
    <property type="molecule type" value="Genomic_DNA"/>
</dbReference>
<feature type="transmembrane region" description="Helical" evidence="7">
    <location>
        <begin position="136"/>
        <end position="158"/>
    </location>
</feature>
<keyword evidence="6 7" id="KW-0472">Membrane</keyword>
<dbReference type="AlphaFoldDB" id="A0A9D2RWQ4"/>
<evidence type="ECO:0000256" key="7">
    <source>
        <dbReference type="SAM" id="Phobius"/>
    </source>
</evidence>
<gene>
    <name evidence="9" type="ORF">IAA06_04640</name>
</gene>
<evidence type="ECO:0000256" key="6">
    <source>
        <dbReference type="ARBA" id="ARBA00023136"/>
    </source>
</evidence>
<evidence type="ECO:0000256" key="2">
    <source>
        <dbReference type="ARBA" id="ARBA00009045"/>
    </source>
</evidence>
<dbReference type="InterPro" id="IPR035952">
    <property type="entry name" value="Rhomboid-like_sf"/>
</dbReference>
<dbReference type="GO" id="GO:0004252">
    <property type="term" value="F:serine-type endopeptidase activity"/>
    <property type="evidence" value="ECO:0007669"/>
    <property type="project" value="InterPro"/>
</dbReference>
<dbReference type="Gene3D" id="1.20.1540.10">
    <property type="entry name" value="Rhomboid-like"/>
    <property type="match status" value="1"/>
</dbReference>
<dbReference type="Proteomes" id="UP000823842">
    <property type="component" value="Unassembled WGS sequence"/>
</dbReference>
<comment type="subcellular location">
    <subcellularLocation>
        <location evidence="1">Membrane</location>
        <topology evidence="1">Multi-pass membrane protein</topology>
    </subcellularLocation>
</comment>
<feature type="transmembrane region" description="Helical" evidence="7">
    <location>
        <begin position="192"/>
        <end position="209"/>
    </location>
</feature>
<name>A0A9D2RWQ4_9FIRM</name>
<evidence type="ECO:0000256" key="1">
    <source>
        <dbReference type="ARBA" id="ARBA00004141"/>
    </source>
</evidence>
<evidence type="ECO:0000256" key="5">
    <source>
        <dbReference type="ARBA" id="ARBA00022989"/>
    </source>
</evidence>
<organism evidence="9 10">
    <name type="scientific">Candidatus Blautia faecavium</name>
    <dbReference type="NCBI Taxonomy" id="2838487"/>
    <lineage>
        <taxon>Bacteria</taxon>
        <taxon>Bacillati</taxon>
        <taxon>Bacillota</taxon>
        <taxon>Clostridia</taxon>
        <taxon>Lachnospirales</taxon>
        <taxon>Lachnospiraceae</taxon>
        <taxon>Blautia</taxon>
    </lineage>
</organism>
<dbReference type="GO" id="GO:0016020">
    <property type="term" value="C:membrane"/>
    <property type="evidence" value="ECO:0007669"/>
    <property type="project" value="UniProtKB-SubCell"/>
</dbReference>
<feature type="transmembrane region" description="Helical" evidence="7">
    <location>
        <begin position="111"/>
        <end position="130"/>
    </location>
</feature>
<protein>
    <submittedName>
        <fullName evidence="9">Rhomboid family intramembrane serine protease</fullName>
    </submittedName>
</protein>
<feature type="transmembrane region" description="Helical" evidence="7">
    <location>
        <begin position="167"/>
        <end position="186"/>
    </location>
</feature>
<comment type="caution">
    <text evidence="9">The sequence shown here is derived from an EMBL/GenBank/DDBJ whole genome shotgun (WGS) entry which is preliminary data.</text>
</comment>
<dbReference type="SUPFAM" id="SSF144091">
    <property type="entry name" value="Rhomboid-like"/>
    <property type="match status" value="1"/>
</dbReference>
<reference evidence="9" key="1">
    <citation type="journal article" date="2021" name="PeerJ">
        <title>Extensive microbial diversity within the chicken gut microbiome revealed by metagenomics and culture.</title>
        <authorList>
            <person name="Gilroy R."/>
            <person name="Ravi A."/>
            <person name="Getino M."/>
            <person name="Pursley I."/>
            <person name="Horton D.L."/>
            <person name="Alikhan N.F."/>
            <person name="Baker D."/>
            <person name="Gharbi K."/>
            <person name="Hall N."/>
            <person name="Watson M."/>
            <person name="Adriaenssens E.M."/>
            <person name="Foster-Nyarko E."/>
            <person name="Jarju S."/>
            <person name="Secka A."/>
            <person name="Antonio M."/>
            <person name="Oren A."/>
            <person name="Chaudhuri R.R."/>
            <person name="La Ragione R."/>
            <person name="Hildebrand F."/>
            <person name="Pallen M.J."/>
        </authorList>
    </citation>
    <scope>NUCLEOTIDE SEQUENCE</scope>
    <source>
        <strain evidence="9">ChiSjej1B19-5720</strain>
    </source>
</reference>
<accession>A0A9D2RWQ4</accession>
<evidence type="ECO:0000313" key="10">
    <source>
        <dbReference type="Proteomes" id="UP000823842"/>
    </source>
</evidence>
<keyword evidence="9" id="KW-0645">Protease</keyword>
<dbReference type="GO" id="GO:0006508">
    <property type="term" value="P:proteolysis"/>
    <property type="evidence" value="ECO:0007669"/>
    <property type="project" value="UniProtKB-KW"/>
</dbReference>
<reference evidence="9" key="2">
    <citation type="submission" date="2021-04" db="EMBL/GenBank/DDBJ databases">
        <authorList>
            <person name="Gilroy R."/>
        </authorList>
    </citation>
    <scope>NUCLEOTIDE SEQUENCE</scope>
    <source>
        <strain evidence="9">ChiSjej1B19-5720</strain>
    </source>
</reference>
<feature type="transmembrane region" description="Helical" evidence="7">
    <location>
        <begin position="31"/>
        <end position="56"/>
    </location>
</feature>
<dbReference type="InterPro" id="IPR050925">
    <property type="entry name" value="Rhomboid_protease_S54"/>
</dbReference>
<keyword evidence="3 7" id="KW-0812">Transmembrane</keyword>
<keyword evidence="5 7" id="KW-1133">Transmembrane helix</keyword>
<feature type="transmembrane region" description="Helical" evidence="7">
    <location>
        <begin position="76"/>
        <end position="99"/>
    </location>
</feature>
<evidence type="ECO:0000313" key="9">
    <source>
        <dbReference type="EMBL" id="HJB28065.1"/>
    </source>
</evidence>
<proteinExistence type="inferred from homology"/>
<evidence type="ECO:0000256" key="4">
    <source>
        <dbReference type="ARBA" id="ARBA00022801"/>
    </source>
</evidence>
<sequence>MSAWLVARGNKNYAEKRLLVEELKKEPMTAILMLLNILVFLAVEITGGSTGTMHMLEWGAAYTPFILGEGEYYRLFTSMFLHFGITHLVNNMLVLFVLGGRLERTVGKIKFLCIYLIGGIAGNVLSLLWDMHTGEFAVSAGASGAVFAVLGGMIYVLIRMKGHVEDLSARQILIMAAFSLYFGFASGGVDNAAHIGGLIGGFLAVLLVFHPRKRVNVLP</sequence>
<dbReference type="Pfam" id="PF01694">
    <property type="entry name" value="Rhomboid"/>
    <property type="match status" value="1"/>
</dbReference>
<evidence type="ECO:0000259" key="8">
    <source>
        <dbReference type="Pfam" id="PF01694"/>
    </source>
</evidence>
<feature type="domain" description="Peptidase S54 rhomboid" evidence="8">
    <location>
        <begin position="70"/>
        <end position="209"/>
    </location>
</feature>
<dbReference type="InterPro" id="IPR022764">
    <property type="entry name" value="Peptidase_S54_rhomboid_dom"/>
</dbReference>
<keyword evidence="4" id="KW-0378">Hydrolase</keyword>
<dbReference type="PANTHER" id="PTHR43731">
    <property type="entry name" value="RHOMBOID PROTEASE"/>
    <property type="match status" value="1"/>
</dbReference>